<protein>
    <submittedName>
        <fullName evidence="2">Uncharacterized protein</fullName>
    </submittedName>
</protein>
<dbReference type="Proteomes" id="UP000663846">
    <property type="component" value="Unassembled WGS sequence"/>
</dbReference>
<feature type="compositionally biased region" description="Basic and acidic residues" evidence="1">
    <location>
        <begin position="441"/>
        <end position="467"/>
    </location>
</feature>
<evidence type="ECO:0000256" key="1">
    <source>
        <dbReference type="SAM" id="MobiDB-lite"/>
    </source>
</evidence>
<evidence type="ECO:0000313" key="2">
    <source>
        <dbReference type="EMBL" id="CAE6357855.1"/>
    </source>
</evidence>
<feature type="region of interest" description="Disordered" evidence="1">
    <location>
        <begin position="388"/>
        <end position="479"/>
    </location>
</feature>
<gene>
    <name evidence="2" type="ORF">RDB_LOCUS15963</name>
</gene>
<feature type="compositionally biased region" description="Low complexity" evidence="1">
    <location>
        <begin position="407"/>
        <end position="429"/>
    </location>
</feature>
<dbReference type="AlphaFoldDB" id="A0A8H2WBW4"/>
<comment type="caution">
    <text evidence="2">The sequence shown here is derived from an EMBL/GenBank/DDBJ whole genome shotgun (WGS) entry which is preliminary data.</text>
</comment>
<sequence>MGIHDLVEGGFRGMIKSSGHVKHFRHQCTTLVKICRHFWSFVAMMEGSQYQSFQKFVAIADLALQAVASKGKDIKNEDLQLKLDEAIIELVKYWQDLSTLGEHKYDPETLMLEARKTDEKRQRQIASVDELKKIPMLKTKVSFYIHEGSKQPLLLPLKVSESSTNEELLFKLGRNPASRIGLHENAFFYTQIVWEGDKTTAKNLGLTIGKGSEYTSKEGLSDLNSYFKGKILQGPIHVFVDRNPCIHILLTTKDWSRLFSLVRLIDSNKVIVLKGEFASPPPLGQLDELRSKRTGVDGTLYHAQQVVDKFIEPNARIDQYNVFWLDQKANQKVRKDANIQAPKSNCIGALCEARKFIIGQGGSRSDTIKQPKPKWLIEIPSKALNTNPSFNGWGPKPRIQRPAFPLSSSNSGGVTTSSTQTTSRGLGTRTEPDSATNRVKMMVERMENERKEAEKKEKEKREKEKKGIFGRIFGGSGKK</sequence>
<organism evidence="2 3">
    <name type="scientific">Rhizoctonia solani</name>
    <dbReference type="NCBI Taxonomy" id="456999"/>
    <lineage>
        <taxon>Eukaryota</taxon>
        <taxon>Fungi</taxon>
        <taxon>Dikarya</taxon>
        <taxon>Basidiomycota</taxon>
        <taxon>Agaricomycotina</taxon>
        <taxon>Agaricomycetes</taxon>
        <taxon>Cantharellales</taxon>
        <taxon>Ceratobasidiaceae</taxon>
        <taxon>Rhizoctonia</taxon>
    </lineage>
</organism>
<name>A0A8H2WBW4_9AGAM</name>
<evidence type="ECO:0000313" key="3">
    <source>
        <dbReference type="Proteomes" id="UP000663846"/>
    </source>
</evidence>
<reference evidence="2" key="1">
    <citation type="submission" date="2021-01" db="EMBL/GenBank/DDBJ databases">
        <authorList>
            <person name="Kaushik A."/>
        </authorList>
    </citation>
    <scope>NUCLEOTIDE SEQUENCE</scope>
    <source>
        <strain evidence="2">AG1-1C</strain>
    </source>
</reference>
<dbReference type="EMBL" id="CAJMWS010000081">
    <property type="protein sequence ID" value="CAE6357855.1"/>
    <property type="molecule type" value="Genomic_DNA"/>
</dbReference>
<proteinExistence type="predicted"/>
<accession>A0A8H2WBW4</accession>